<dbReference type="PANTHER" id="PTHR43441:SF6">
    <property type="entry name" value="N-ACETYLTRANSFERASE DOMAIN-CONTAINING PROTEIN"/>
    <property type="match status" value="1"/>
</dbReference>
<dbReference type="PROSITE" id="PS51186">
    <property type="entry name" value="GNAT"/>
    <property type="match status" value="1"/>
</dbReference>
<dbReference type="SUPFAM" id="SSF55729">
    <property type="entry name" value="Acyl-CoA N-acyltransferases (Nat)"/>
    <property type="match status" value="1"/>
</dbReference>
<reference evidence="2 3" key="2">
    <citation type="submission" date="2020-03" db="EMBL/GenBank/DDBJ databases">
        <authorList>
            <person name="Ichikawa N."/>
            <person name="Kimura A."/>
            <person name="Kitahashi Y."/>
            <person name="Uohara A."/>
        </authorList>
    </citation>
    <scope>NUCLEOTIDE SEQUENCE [LARGE SCALE GENOMIC DNA]</scope>
    <source>
        <strain evidence="2 3">NBRC 107702</strain>
    </source>
</reference>
<keyword evidence="2" id="KW-0808">Transferase</keyword>
<evidence type="ECO:0000313" key="2">
    <source>
        <dbReference type="EMBL" id="BCB75138.1"/>
    </source>
</evidence>
<sequence>MDGKVSLRAFLEEDLQFLDRLCTDPEAVGEFEWIGFIDPHIRRRRWEKDGYVGPDLTALAVAAADGSAAGVVSYRSTRRSGPIGGCFEIGIALLPEYRGHGLGTAAQRLLVDYLFDYTTANRLEALTDEENFAEQRSLERVGFQREGVLRGCYFHRGSWRNQVLYSVIRCDVRPAA</sequence>
<dbReference type="PANTHER" id="PTHR43441">
    <property type="entry name" value="RIBOSOMAL-PROTEIN-SERINE ACETYLTRANSFERASE"/>
    <property type="match status" value="1"/>
</dbReference>
<accession>A0A6F8XMY5</accession>
<dbReference type="GO" id="GO:0005737">
    <property type="term" value="C:cytoplasm"/>
    <property type="evidence" value="ECO:0007669"/>
    <property type="project" value="TreeGrafter"/>
</dbReference>
<dbReference type="AlphaFoldDB" id="A0A6F8XMY5"/>
<dbReference type="RefSeq" id="WP_173034759.1">
    <property type="nucleotide sequence ID" value="NZ_AP022870.1"/>
</dbReference>
<dbReference type="GO" id="GO:0008999">
    <property type="term" value="F:protein-N-terminal-alanine acetyltransferase activity"/>
    <property type="evidence" value="ECO:0007669"/>
    <property type="project" value="TreeGrafter"/>
</dbReference>
<dbReference type="Proteomes" id="UP000502508">
    <property type="component" value="Chromosome"/>
</dbReference>
<dbReference type="InterPro" id="IPR051908">
    <property type="entry name" value="Ribosomal_N-acetyltransferase"/>
</dbReference>
<evidence type="ECO:0000313" key="3">
    <source>
        <dbReference type="Proteomes" id="UP000502508"/>
    </source>
</evidence>
<dbReference type="EMBL" id="AP022870">
    <property type="protein sequence ID" value="BCB75138.1"/>
    <property type="molecule type" value="Genomic_DNA"/>
</dbReference>
<dbReference type="InterPro" id="IPR000182">
    <property type="entry name" value="GNAT_dom"/>
</dbReference>
<evidence type="ECO:0000259" key="1">
    <source>
        <dbReference type="PROSITE" id="PS51186"/>
    </source>
</evidence>
<name>A0A6F8XMY5_9ACTN</name>
<gene>
    <name evidence="2" type="primary">rimJ_1</name>
    <name evidence="2" type="ORF">Pflav_015480</name>
</gene>
<keyword evidence="3" id="KW-1185">Reference proteome</keyword>
<dbReference type="GO" id="GO:1990189">
    <property type="term" value="F:protein N-terminal-serine acetyltransferase activity"/>
    <property type="evidence" value="ECO:0007669"/>
    <property type="project" value="TreeGrafter"/>
</dbReference>
<proteinExistence type="predicted"/>
<reference evidence="2 3" key="1">
    <citation type="submission" date="2020-03" db="EMBL/GenBank/DDBJ databases">
        <title>Whole genome shotgun sequence of Phytohabitans flavus NBRC 107702.</title>
        <authorList>
            <person name="Komaki H."/>
            <person name="Tamura T."/>
        </authorList>
    </citation>
    <scope>NUCLEOTIDE SEQUENCE [LARGE SCALE GENOMIC DNA]</scope>
    <source>
        <strain evidence="2 3">NBRC 107702</strain>
    </source>
</reference>
<dbReference type="InterPro" id="IPR016181">
    <property type="entry name" value="Acyl_CoA_acyltransferase"/>
</dbReference>
<dbReference type="Gene3D" id="3.40.630.30">
    <property type="match status" value="1"/>
</dbReference>
<dbReference type="Pfam" id="PF13302">
    <property type="entry name" value="Acetyltransf_3"/>
    <property type="match status" value="1"/>
</dbReference>
<feature type="domain" description="N-acetyltransferase" evidence="1">
    <location>
        <begin position="5"/>
        <end position="171"/>
    </location>
</feature>
<organism evidence="2 3">
    <name type="scientific">Phytohabitans flavus</name>
    <dbReference type="NCBI Taxonomy" id="1076124"/>
    <lineage>
        <taxon>Bacteria</taxon>
        <taxon>Bacillati</taxon>
        <taxon>Actinomycetota</taxon>
        <taxon>Actinomycetes</taxon>
        <taxon>Micromonosporales</taxon>
        <taxon>Micromonosporaceae</taxon>
    </lineage>
</organism>
<protein>
    <submittedName>
        <fullName evidence="2">Alanine acetyltransferase</fullName>
    </submittedName>
</protein>
<dbReference type="KEGG" id="pfla:Pflav_015480"/>